<dbReference type="SUPFAM" id="SSF56176">
    <property type="entry name" value="FAD-binding/transporter-associated domain-like"/>
    <property type="match status" value="1"/>
</dbReference>
<evidence type="ECO:0000256" key="2">
    <source>
        <dbReference type="ARBA" id="ARBA00022630"/>
    </source>
</evidence>
<dbReference type="GO" id="GO:0071949">
    <property type="term" value="F:FAD binding"/>
    <property type="evidence" value="ECO:0007669"/>
    <property type="project" value="InterPro"/>
</dbReference>
<keyword evidence="8" id="KW-1185">Reference proteome</keyword>
<dbReference type="InterPro" id="IPR036318">
    <property type="entry name" value="FAD-bd_PCMH-like_sf"/>
</dbReference>
<evidence type="ECO:0000256" key="3">
    <source>
        <dbReference type="ARBA" id="ARBA00022827"/>
    </source>
</evidence>
<organism evidence="7 8">
    <name type="scientific">Terfezia boudieri ATCC MYA-4762</name>
    <dbReference type="NCBI Taxonomy" id="1051890"/>
    <lineage>
        <taxon>Eukaryota</taxon>
        <taxon>Fungi</taxon>
        <taxon>Dikarya</taxon>
        <taxon>Ascomycota</taxon>
        <taxon>Pezizomycotina</taxon>
        <taxon>Pezizomycetes</taxon>
        <taxon>Pezizales</taxon>
        <taxon>Pezizaceae</taxon>
        <taxon>Terfezia</taxon>
    </lineage>
</organism>
<dbReference type="InterPro" id="IPR006094">
    <property type="entry name" value="Oxid_FAD_bind_N"/>
</dbReference>
<evidence type="ECO:0000256" key="4">
    <source>
        <dbReference type="ARBA" id="ARBA00023002"/>
    </source>
</evidence>
<dbReference type="OrthoDB" id="2151789at2759"/>
<evidence type="ECO:0000256" key="1">
    <source>
        <dbReference type="ARBA" id="ARBA00005466"/>
    </source>
</evidence>
<evidence type="ECO:0000259" key="6">
    <source>
        <dbReference type="PROSITE" id="PS51387"/>
    </source>
</evidence>
<proteinExistence type="inferred from homology"/>
<keyword evidence="5" id="KW-0732">Signal</keyword>
<name>A0A3N4LC51_9PEZI</name>
<feature type="chain" id="PRO_5018291304" evidence="5">
    <location>
        <begin position="22"/>
        <end position="529"/>
    </location>
</feature>
<dbReference type="Proteomes" id="UP000267821">
    <property type="component" value="Unassembled WGS sequence"/>
</dbReference>
<evidence type="ECO:0000313" key="7">
    <source>
        <dbReference type="EMBL" id="RPB19032.1"/>
    </source>
</evidence>
<dbReference type="InterPro" id="IPR016169">
    <property type="entry name" value="FAD-bd_PCMH_sub2"/>
</dbReference>
<dbReference type="PROSITE" id="PS51387">
    <property type="entry name" value="FAD_PCMH"/>
    <property type="match status" value="1"/>
</dbReference>
<accession>A0A3N4LC51</accession>
<reference evidence="7 8" key="1">
    <citation type="journal article" date="2018" name="Nat. Ecol. Evol.">
        <title>Pezizomycetes genomes reveal the molecular basis of ectomycorrhizal truffle lifestyle.</title>
        <authorList>
            <person name="Murat C."/>
            <person name="Payen T."/>
            <person name="Noel B."/>
            <person name="Kuo A."/>
            <person name="Morin E."/>
            <person name="Chen J."/>
            <person name="Kohler A."/>
            <person name="Krizsan K."/>
            <person name="Balestrini R."/>
            <person name="Da Silva C."/>
            <person name="Montanini B."/>
            <person name="Hainaut M."/>
            <person name="Levati E."/>
            <person name="Barry K.W."/>
            <person name="Belfiori B."/>
            <person name="Cichocki N."/>
            <person name="Clum A."/>
            <person name="Dockter R.B."/>
            <person name="Fauchery L."/>
            <person name="Guy J."/>
            <person name="Iotti M."/>
            <person name="Le Tacon F."/>
            <person name="Lindquist E.A."/>
            <person name="Lipzen A."/>
            <person name="Malagnac F."/>
            <person name="Mello A."/>
            <person name="Molinier V."/>
            <person name="Miyauchi S."/>
            <person name="Poulain J."/>
            <person name="Riccioni C."/>
            <person name="Rubini A."/>
            <person name="Sitrit Y."/>
            <person name="Splivallo R."/>
            <person name="Traeger S."/>
            <person name="Wang M."/>
            <person name="Zifcakova L."/>
            <person name="Wipf D."/>
            <person name="Zambonelli A."/>
            <person name="Paolocci F."/>
            <person name="Nowrousian M."/>
            <person name="Ottonello S."/>
            <person name="Baldrian P."/>
            <person name="Spatafora J.W."/>
            <person name="Henrissat B."/>
            <person name="Nagy L.G."/>
            <person name="Aury J.M."/>
            <person name="Wincker P."/>
            <person name="Grigoriev I.V."/>
            <person name="Bonfante P."/>
            <person name="Martin F.M."/>
        </authorList>
    </citation>
    <scope>NUCLEOTIDE SEQUENCE [LARGE SCALE GENOMIC DNA]</scope>
    <source>
        <strain evidence="7 8">ATCC MYA-4762</strain>
    </source>
</reference>
<dbReference type="AlphaFoldDB" id="A0A3N4LC51"/>
<dbReference type="InterPro" id="IPR016166">
    <property type="entry name" value="FAD-bd_PCMH"/>
</dbReference>
<feature type="domain" description="FAD-binding PCMH-type" evidence="6">
    <location>
        <begin position="86"/>
        <end position="258"/>
    </location>
</feature>
<dbReference type="InterPro" id="IPR050416">
    <property type="entry name" value="FAD-linked_Oxidoreductase"/>
</dbReference>
<gene>
    <name evidence="7" type="ORF">L211DRAFT_871489</name>
</gene>
<dbReference type="InParanoid" id="A0A3N4LC51"/>
<dbReference type="GO" id="GO:0016491">
    <property type="term" value="F:oxidoreductase activity"/>
    <property type="evidence" value="ECO:0007669"/>
    <property type="project" value="UniProtKB-KW"/>
</dbReference>
<sequence>MRSLHHLVTLVVLLAASVSTAVKSSDDLRGSGITQLTYTKQAVFGATVSSWCGCTLLSMLAFREVYWPGSNTYQVESTTKYWSTTTWNLPQCVFVPQTAKSVGVGIWAARLCSTDFAIRGGGHMPVPGFTGTKTGILFGLSALNTLSLSSDKTSVFVGPGRNWGEVYSFLAPHGQYALGGRIQQVGVPGLLLGGGLNFFSNRYGFAMDNILSYECVLANGHVVIVTADNKYRDLFWALHGGSSNFCIVTKFELKTYFIPKMWGGLGTFVGQPNFDLFYSFITNFTNSAYVDKGAGLVSLINFAPGQPDLGIHCAGHEGDDPDPAIFNEFKKLAFNDDSIFGMMTDTAELPKILGRVIVGQRHVFRVQSSIASVDALKIVHETFYGLTYSKLVQNVPSVTSCAVAIQGVPVTLLEKGASNGVGGNTFGINQTQNYFWYNIYCTWADAVDDSAINAWVKEVGADLSAKFRQAGLTGNGGREFLYLNDAQGDQDCFAGYGPNELTMMKKVRDKYDPRGIFGVNGLSKGGFKF</sequence>
<dbReference type="PANTHER" id="PTHR42973:SF53">
    <property type="entry name" value="FAD-BINDING PCMH-TYPE DOMAIN-CONTAINING PROTEIN-RELATED"/>
    <property type="match status" value="1"/>
</dbReference>
<keyword evidence="4" id="KW-0560">Oxidoreductase</keyword>
<dbReference type="PANTHER" id="PTHR42973">
    <property type="entry name" value="BINDING OXIDOREDUCTASE, PUTATIVE (AFU_ORTHOLOGUE AFUA_1G17690)-RELATED"/>
    <property type="match status" value="1"/>
</dbReference>
<dbReference type="Pfam" id="PF01565">
    <property type="entry name" value="FAD_binding_4"/>
    <property type="match status" value="1"/>
</dbReference>
<comment type="similarity">
    <text evidence="1">Belongs to the oxygen-dependent FAD-linked oxidoreductase family.</text>
</comment>
<dbReference type="STRING" id="1051890.A0A3N4LC51"/>
<keyword evidence="3" id="KW-0274">FAD</keyword>
<feature type="signal peptide" evidence="5">
    <location>
        <begin position="1"/>
        <end position="21"/>
    </location>
</feature>
<dbReference type="EMBL" id="ML121600">
    <property type="protein sequence ID" value="RPB19032.1"/>
    <property type="molecule type" value="Genomic_DNA"/>
</dbReference>
<protein>
    <submittedName>
        <fullName evidence="7">FAD-binding domain-containing protein</fullName>
    </submittedName>
</protein>
<evidence type="ECO:0000256" key="5">
    <source>
        <dbReference type="SAM" id="SignalP"/>
    </source>
</evidence>
<dbReference type="Gene3D" id="3.30.465.10">
    <property type="match status" value="1"/>
</dbReference>
<evidence type="ECO:0000313" key="8">
    <source>
        <dbReference type="Proteomes" id="UP000267821"/>
    </source>
</evidence>
<keyword evidence="2" id="KW-0285">Flavoprotein</keyword>